<sequence length="277" mass="32352">MQVKTSPVFQIFLQQHQEAKTLFLDLGKEIKSKKAIQLLGHMEFLELYTELLTKIHFEDKTLSQMLFSPLQKLKKSLKKIQHLKLVEKNLKAKESASGQKFESFRSYLSSQKRIMQKETFDLVVGSSLKTWEELLDRSHQASKGIKPLTISTAIHQLVQEELELATNDVKSPMSTQSFRDLFESFRKVIMLENILLHLGFNSIFIPQIHQELQSVKNGLKPWYANHLTFQTMTHFLSEKEDVSKKYLDWIKELKEEKKNLSAEIEKQAFELVRKVIS</sequence>
<dbReference type="RefSeq" id="WP_377914920.1">
    <property type="nucleotide sequence ID" value="NZ_JBHSKS010000007.1"/>
</dbReference>
<comment type="caution">
    <text evidence="1">The sequence shown here is derived from an EMBL/GenBank/DDBJ whole genome shotgun (WGS) entry which is preliminary data.</text>
</comment>
<evidence type="ECO:0000313" key="1">
    <source>
        <dbReference type="EMBL" id="MFC5192169.1"/>
    </source>
</evidence>
<evidence type="ECO:0000313" key="2">
    <source>
        <dbReference type="Proteomes" id="UP001596163"/>
    </source>
</evidence>
<keyword evidence="2" id="KW-1185">Reference proteome</keyword>
<organism evidence="1 2">
    <name type="scientific">Algoriphagus aquatilis</name>
    <dbReference type="NCBI Taxonomy" id="490186"/>
    <lineage>
        <taxon>Bacteria</taxon>
        <taxon>Pseudomonadati</taxon>
        <taxon>Bacteroidota</taxon>
        <taxon>Cytophagia</taxon>
        <taxon>Cytophagales</taxon>
        <taxon>Cyclobacteriaceae</taxon>
        <taxon>Algoriphagus</taxon>
    </lineage>
</organism>
<name>A0ABW0BX14_9BACT</name>
<accession>A0ABW0BX14</accession>
<dbReference type="Proteomes" id="UP001596163">
    <property type="component" value="Unassembled WGS sequence"/>
</dbReference>
<gene>
    <name evidence="1" type="ORF">ACFPIK_10345</name>
</gene>
<proteinExistence type="predicted"/>
<protein>
    <submittedName>
        <fullName evidence="1">Uncharacterized protein</fullName>
    </submittedName>
</protein>
<reference evidence="2" key="1">
    <citation type="journal article" date="2019" name="Int. J. Syst. Evol. Microbiol.">
        <title>The Global Catalogue of Microorganisms (GCM) 10K type strain sequencing project: providing services to taxonomists for standard genome sequencing and annotation.</title>
        <authorList>
            <consortium name="The Broad Institute Genomics Platform"/>
            <consortium name="The Broad Institute Genome Sequencing Center for Infectious Disease"/>
            <person name="Wu L."/>
            <person name="Ma J."/>
        </authorList>
    </citation>
    <scope>NUCLEOTIDE SEQUENCE [LARGE SCALE GENOMIC DNA]</scope>
    <source>
        <strain evidence="2">CGMCC 1.7030</strain>
    </source>
</reference>
<dbReference type="EMBL" id="JBHSKS010000007">
    <property type="protein sequence ID" value="MFC5192169.1"/>
    <property type="molecule type" value="Genomic_DNA"/>
</dbReference>